<dbReference type="eggNOG" id="COG0697">
    <property type="taxonomic scope" value="Bacteria"/>
</dbReference>
<keyword evidence="1" id="KW-1133">Transmembrane helix</keyword>
<reference evidence="3 4" key="1">
    <citation type="submission" date="2006-03" db="EMBL/GenBank/DDBJ databases">
        <title>Complete sequence of Rhodopseudomonas palustris BisB5.</title>
        <authorList>
            <consortium name="US DOE Joint Genome Institute"/>
            <person name="Copeland A."/>
            <person name="Lucas S."/>
            <person name="Lapidus A."/>
            <person name="Barry K."/>
            <person name="Detter J.C."/>
            <person name="Glavina del Rio T."/>
            <person name="Hammon N."/>
            <person name="Israni S."/>
            <person name="Dalin E."/>
            <person name="Tice H."/>
            <person name="Pitluck S."/>
            <person name="Chain P."/>
            <person name="Malfatti S."/>
            <person name="Shin M."/>
            <person name="Vergez L."/>
            <person name="Schmutz J."/>
            <person name="Larimer F."/>
            <person name="Land M."/>
            <person name="Hauser L."/>
            <person name="Pelletier D.A."/>
            <person name="Kyrpides N."/>
            <person name="Lykidis A."/>
            <person name="Oda Y."/>
            <person name="Harwood C.S."/>
            <person name="Richardson P."/>
        </authorList>
    </citation>
    <scope>NUCLEOTIDE SEQUENCE [LARGE SCALE GENOMIC DNA]</scope>
    <source>
        <strain evidence="3 4">BisB5</strain>
    </source>
</reference>
<evidence type="ECO:0000259" key="2">
    <source>
        <dbReference type="Pfam" id="PF00892"/>
    </source>
</evidence>
<dbReference type="InterPro" id="IPR000620">
    <property type="entry name" value="EamA_dom"/>
</dbReference>
<evidence type="ECO:0000256" key="1">
    <source>
        <dbReference type="SAM" id="Phobius"/>
    </source>
</evidence>
<dbReference type="EMBL" id="CP000283">
    <property type="protein sequence ID" value="ABE37823.1"/>
    <property type="molecule type" value="Genomic_DNA"/>
</dbReference>
<dbReference type="AlphaFoldDB" id="Q13DL6"/>
<feature type="transmembrane region" description="Helical" evidence="1">
    <location>
        <begin position="109"/>
        <end position="128"/>
    </location>
</feature>
<feature type="domain" description="EamA" evidence="2">
    <location>
        <begin position="159"/>
        <end position="287"/>
    </location>
</feature>
<dbReference type="PANTHER" id="PTHR22911:SF135">
    <property type="entry name" value="BLR4310 PROTEIN"/>
    <property type="match status" value="1"/>
</dbReference>
<dbReference type="Pfam" id="PF00892">
    <property type="entry name" value="EamA"/>
    <property type="match status" value="2"/>
</dbReference>
<sequence>MGLFRKISTGPDEHGARAAGIALMLLAMLAFSFGDAVGKKVVATYPVGQLLLLRAFAGLVVLAPLIWRQRAAFTRLERPGLQLVRVLISAFEVAAFFLATVYLPLADVITFYLASALFVSVGAAVFLGEKIDRPQMIAILIGFLGVLIALQPSPQTMSWPALIAILASILFAALMLITRFLRQTPEIALASQQFVGTALLGSALMAPSGWITPAPADWIWFALAGVASAAGLLCVNRSLRLAPASVVIPYQYTMIGFAAAFGWLFFGELPTLSTLIGVVVIIGAGLFLALRERKAGNAPPQINERS</sequence>
<feature type="transmembrane region" description="Helical" evidence="1">
    <location>
        <begin position="247"/>
        <end position="266"/>
    </location>
</feature>
<feature type="transmembrane region" description="Helical" evidence="1">
    <location>
        <begin position="193"/>
        <end position="212"/>
    </location>
</feature>
<dbReference type="InterPro" id="IPR037185">
    <property type="entry name" value="EmrE-like"/>
</dbReference>
<feature type="transmembrane region" description="Helical" evidence="1">
    <location>
        <begin position="218"/>
        <end position="235"/>
    </location>
</feature>
<gene>
    <name evidence="3" type="ordered locus">RPD_0585</name>
</gene>
<name>Q13DL6_RHOPS</name>
<feature type="transmembrane region" description="Helical" evidence="1">
    <location>
        <begin position="50"/>
        <end position="67"/>
    </location>
</feature>
<feature type="transmembrane region" description="Helical" evidence="1">
    <location>
        <begin position="83"/>
        <end position="103"/>
    </location>
</feature>
<dbReference type="SUPFAM" id="SSF103481">
    <property type="entry name" value="Multidrug resistance efflux transporter EmrE"/>
    <property type="match status" value="2"/>
</dbReference>
<keyword evidence="1" id="KW-0812">Transmembrane</keyword>
<accession>Q13DL6</accession>
<feature type="transmembrane region" description="Helical" evidence="1">
    <location>
        <begin position="272"/>
        <end position="290"/>
    </location>
</feature>
<dbReference type="Proteomes" id="UP000001818">
    <property type="component" value="Chromosome"/>
</dbReference>
<evidence type="ECO:0000313" key="3">
    <source>
        <dbReference type="EMBL" id="ABE37823.1"/>
    </source>
</evidence>
<feature type="domain" description="EamA" evidence="2">
    <location>
        <begin position="19"/>
        <end position="149"/>
    </location>
</feature>
<dbReference type="PANTHER" id="PTHR22911">
    <property type="entry name" value="ACYL-MALONYL CONDENSING ENZYME-RELATED"/>
    <property type="match status" value="1"/>
</dbReference>
<dbReference type="GO" id="GO:0016020">
    <property type="term" value="C:membrane"/>
    <property type="evidence" value="ECO:0007669"/>
    <property type="project" value="InterPro"/>
</dbReference>
<dbReference type="HOGENOM" id="CLU_032828_0_0_5"/>
<dbReference type="BioCyc" id="RPAL316057:RPD_RS03005-MONOMER"/>
<feature type="transmembrane region" description="Helical" evidence="1">
    <location>
        <begin position="135"/>
        <end position="153"/>
    </location>
</feature>
<keyword evidence="1" id="KW-0472">Membrane</keyword>
<proteinExistence type="predicted"/>
<dbReference type="STRING" id="316057.RPD_0585"/>
<protein>
    <recommendedName>
        <fullName evidence="2">EamA domain-containing protein</fullName>
    </recommendedName>
</protein>
<dbReference type="KEGG" id="rpd:RPD_0585"/>
<organism evidence="3 4">
    <name type="scientific">Rhodopseudomonas palustris (strain BisB5)</name>
    <dbReference type="NCBI Taxonomy" id="316057"/>
    <lineage>
        <taxon>Bacteria</taxon>
        <taxon>Pseudomonadati</taxon>
        <taxon>Pseudomonadota</taxon>
        <taxon>Alphaproteobacteria</taxon>
        <taxon>Hyphomicrobiales</taxon>
        <taxon>Nitrobacteraceae</taxon>
        <taxon>Rhodopseudomonas</taxon>
    </lineage>
</organism>
<evidence type="ECO:0000313" key="4">
    <source>
        <dbReference type="Proteomes" id="UP000001818"/>
    </source>
</evidence>
<feature type="transmembrane region" description="Helical" evidence="1">
    <location>
        <begin position="159"/>
        <end position="181"/>
    </location>
</feature>